<keyword evidence="3" id="KW-1185">Reference proteome</keyword>
<gene>
    <name evidence="2" type="ORF">ABVQ20_02580</name>
</gene>
<dbReference type="RefSeq" id="WP_354457932.1">
    <property type="nucleotide sequence ID" value="NZ_JBEWSZ010000001.1"/>
</dbReference>
<dbReference type="InterPro" id="IPR053146">
    <property type="entry name" value="QDO-like"/>
</dbReference>
<organism evidence="2 3">
    <name type="scientific">Mesorhizobium shangrilense</name>
    <dbReference type="NCBI Taxonomy" id="460060"/>
    <lineage>
        <taxon>Bacteria</taxon>
        <taxon>Pseudomonadati</taxon>
        <taxon>Pseudomonadota</taxon>
        <taxon>Alphaproteobacteria</taxon>
        <taxon>Hyphomicrobiales</taxon>
        <taxon>Phyllobacteriaceae</taxon>
        <taxon>Mesorhizobium</taxon>
    </lineage>
</organism>
<dbReference type="PANTHER" id="PTHR36440:SF1">
    <property type="entry name" value="PUTATIVE (AFU_ORTHOLOGUE AFUA_8G07350)-RELATED"/>
    <property type="match status" value="1"/>
</dbReference>
<evidence type="ECO:0000313" key="3">
    <source>
        <dbReference type="Proteomes" id="UP001548832"/>
    </source>
</evidence>
<protein>
    <submittedName>
        <fullName evidence="2">Cupin domain-containing protein</fullName>
    </submittedName>
</protein>
<reference evidence="2 3" key="1">
    <citation type="submission" date="2024-06" db="EMBL/GenBank/DDBJ databases">
        <authorList>
            <person name="Kim D.-U."/>
        </authorList>
    </citation>
    <scope>NUCLEOTIDE SEQUENCE [LARGE SCALE GENOMIC DNA]</scope>
    <source>
        <strain evidence="2 3">KACC15460</strain>
    </source>
</reference>
<dbReference type="InterPro" id="IPR013096">
    <property type="entry name" value="Cupin_2"/>
</dbReference>
<dbReference type="PANTHER" id="PTHR36440">
    <property type="entry name" value="PUTATIVE (AFU_ORTHOLOGUE AFUA_8G07350)-RELATED"/>
    <property type="match status" value="1"/>
</dbReference>
<dbReference type="Pfam" id="PF07883">
    <property type="entry name" value="Cupin_2"/>
    <property type="match status" value="1"/>
</dbReference>
<feature type="domain" description="Cupin type-2" evidence="1">
    <location>
        <begin position="30"/>
        <end position="99"/>
    </location>
</feature>
<dbReference type="EMBL" id="JBEWSZ010000001">
    <property type="protein sequence ID" value="MET2825855.1"/>
    <property type="molecule type" value="Genomic_DNA"/>
</dbReference>
<dbReference type="InterPro" id="IPR011051">
    <property type="entry name" value="RmlC_Cupin_sf"/>
</dbReference>
<accession>A0ABV2D750</accession>
<dbReference type="Proteomes" id="UP001548832">
    <property type="component" value="Unassembled WGS sequence"/>
</dbReference>
<comment type="caution">
    <text evidence="2">The sequence shown here is derived from an EMBL/GenBank/DDBJ whole genome shotgun (WGS) entry which is preliminary data.</text>
</comment>
<name>A0ABV2D750_9HYPH</name>
<evidence type="ECO:0000313" key="2">
    <source>
        <dbReference type="EMBL" id="MET2825855.1"/>
    </source>
</evidence>
<evidence type="ECO:0000259" key="1">
    <source>
        <dbReference type="Pfam" id="PF07883"/>
    </source>
</evidence>
<dbReference type="CDD" id="cd06979">
    <property type="entry name" value="cupin_RemF-like"/>
    <property type="match status" value="1"/>
</dbReference>
<dbReference type="InterPro" id="IPR014710">
    <property type="entry name" value="RmlC-like_jellyroll"/>
</dbReference>
<dbReference type="Gene3D" id="2.60.120.10">
    <property type="entry name" value="Jelly Rolls"/>
    <property type="match status" value="1"/>
</dbReference>
<sequence length="141" mass="15199">MATETIRIGGLELRFLQSRETTGGSIDMFEMTAQPNARMPVPHYHESWDEAVYGLDGTINFHIDGQDIAIGPGQSAFIRRGVVHGFTNKTQAPATCLCLLTPGVLGPGYFREIAALLGAGAPDPAKMKEVMLRYGLIPVAP</sequence>
<dbReference type="SUPFAM" id="SSF51182">
    <property type="entry name" value="RmlC-like cupins"/>
    <property type="match status" value="1"/>
</dbReference>
<proteinExistence type="predicted"/>